<dbReference type="GO" id="GO:0006508">
    <property type="term" value="P:proteolysis"/>
    <property type="evidence" value="ECO:0007669"/>
    <property type="project" value="InterPro"/>
</dbReference>
<evidence type="ECO:0000256" key="3">
    <source>
        <dbReference type="SAM" id="SignalP"/>
    </source>
</evidence>
<dbReference type="EMBL" id="CAADRA010005793">
    <property type="protein sequence ID" value="VFT92712.1"/>
    <property type="molecule type" value="Genomic_DNA"/>
</dbReference>
<dbReference type="InterPro" id="IPR024079">
    <property type="entry name" value="MetalloPept_cat_dom_sf"/>
</dbReference>
<dbReference type="SUPFAM" id="SSF55486">
    <property type="entry name" value="Metalloproteases ('zincins'), catalytic domain"/>
    <property type="match status" value="1"/>
</dbReference>
<dbReference type="Pfam" id="PF01400">
    <property type="entry name" value="Astacin"/>
    <property type="match status" value="1"/>
</dbReference>
<evidence type="ECO:0000313" key="5">
    <source>
        <dbReference type="EMBL" id="KAF0693074.1"/>
    </source>
</evidence>
<evidence type="ECO:0000313" key="6">
    <source>
        <dbReference type="EMBL" id="VFT92712.1"/>
    </source>
</evidence>
<dbReference type="PANTHER" id="PTHR10127">
    <property type="entry name" value="DISCOIDIN, CUB, EGF, LAMININ , AND ZINC METALLOPROTEASE DOMAIN CONTAINING"/>
    <property type="match status" value="1"/>
</dbReference>
<reference evidence="5" key="2">
    <citation type="submission" date="2019-06" db="EMBL/GenBank/DDBJ databases">
        <title>Genomics analysis of Aphanomyces spp. identifies a new class of oomycete effector associated with host adaptation.</title>
        <authorList>
            <person name="Gaulin E."/>
        </authorList>
    </citation>
    <scope>NUCLEOTIDE SEQUENCE</scope>
    <source>
        <strain evidence="5">CBS 578.67</strain>
    </source>
</reference>
<feature type="transmembrane region" description="Helical" evidence="2">
    <location>
        <begin position="847"/>
        <end position="866"/>
    </location>
</feature>
<gene>
    <name evidence="6" type="primary">Aste57867_15926</name>
    <name evidence="5" type="ORF">As57867_015870</name>
    <name evidence="6" type="ORF">ASTE57867_15926</name>
</gene>
<dbReference type="Gene3D" id="3.40.390.10">
    <property type="entry name" value="Collagenase (Catalytic Domain)"/>
    <property type="match status" value="1"/>
</dbReference>
<dbReference type="SMART" id="SM00235">
    <property type="entry name" value="ZnMc"/>
    <property type="match status" value="1"/>
</dbReference>
<dbReference type="EMBL" id="VJMH01005772">
    <property type="protein sequence ID" value="KAF0693074.1"/>
    <property type="molecule type" value="Genomic_DNA"/>
</dbReference>
<feature type="binding site" evidence="1">
    <location>
        <position position="672"/>
    </location>
    <ligand>
        <name>Zn(2+)</name>
        <dbReference type="ChEBI" id="CHEBI:29105"/>
        <note>catalytic</note>
    </ligand>
</feature>
<keyword evidence="1" id="KW-0862">Zinc</keyword>
<keyword evidence="2" id="KW-0472">Membrane</keyword>
<proteinExistence type="predicted"/>
<keyword evidence="2" id="KW-1133">Transmembrane helix</keyword>
<dbReference type="PANTHER" id="PTHR10127:SF850">
    <property type="entry name" value="METALLOENDOPEPTIDASE"/>
    <property type="match status" value="1"/>
</dbReference>
<name>A0A485L483_9STRA</name>
<evidence type="ECO:0000313" key="7">
    <source>
        <dbReference type="Proteomes" id="UP000332933"/>
    </source>
</evidence>
<keyword evidence="1" id="KW-0479">Metal-binding</keyword>
<feature type="signal peptide" evidence="3">
    <location>
        <begin position="1"/>
        <end position="20"/>
    </location>
</feature>
<feature type="binding site" evidence="1">
    <location>
        <position position="676"/>
    </location>
    <ligand>
        <name>Zn(2+)</name>
        <dbReference type="ChEBI" id="CHEBI:29105"/>
        <note>catalytic</note>
    </ligand>
</feature>
<dbReference type="Proteomes" id="UP000332933">
    <property type="component" value="Unassembled WGS sequence"/>
</dbReference>
<evidence type="ECO:0000256" key="2">
    <source>
        <dbReference type="SAM" id="Phobius"/>
    </source>
</evidence>
<dbReference type="OrthoDB" id="291007at2759"/>
<feature type="chain" id="PRO_5033437243" evidence="3">
    <location>
        <begin position="21"/>
        <end position="894"/>
    </location>
</feature>
<comment type="caution">
    <text evidence="1">Lacks conserved residue(s) required for the propagation of feature annotation.</text>
</comment>
<dbReference type="GO" id="GO:0008270">
    <property type="term" value="F:zinc ion binding"/>
    <property type="evidence" value="ECO:0007669"/>
    <property type="project" value="UniProtKB-UniRule"/>
</dbReference>
<accession>A0A485L483</accession>
<keyword evidence="3" id="KW-0732">Signal</keyword>
<keyword evidence="7" id="KW-1185">Reference proteome</keyword>
<dbReference type="AlphaFoldDB" id="A0A485L483"/>
<protein>
    <submittedName>
        <fullName evidence="6">Aste57867_15926 protein</fullName>
    </submittedName>
</protein>
<dbReference type="InterPro" id="IPR001506">
    <property type="entry name" value="Peptidase_M12A"/>
</dbReference>
<dbReference type="InterPro" id="IPR006026">
    <property type="entry name" value="Peptidase_Metallo"/>
</dbReference>
<sequence length="894" mass="99089">MVNGAIISVLGVALLVGVDAQAFFVCPAPCEAMFLPRDMESKEDCMCLDGDKLSSLLLQNNEGSTTYRCPTNSSAKALHPKSFSDCACSDGMFRDDKSGLCLSELKCQGKYMLKSGFKTARSLADCECVEPYTKDESTGECFLDHCPRAANYLKKSSVEKVHSLVDCDCLAPYAKNAQSGECFLRFECPAHSSPPLQGYAKSIADCKCDWGFVRPQVKSSPTRFNSESYCVAEKPSFVCPPHSRPVVTLKGAPTNFLDCECANGFERKEKLELCSEFTSPSLRGGTTVLEVDDFQCPAFSMPLAPHPYSMSQCKCLPGFEPNLSVRSCDWTPNYYVCPSHSYNPYPALPAIDFMDCHCAKGYLRNDSKGICVEKPTINENGCPAGALIENWPVHDPNWDCFCPHGDIQEEVGIEAIASPEFMVKLSGENFEPDWGLQCLPTPPGSFFGCPPNAVMNNWPVMKLEDCSCKAGFDTVAAQNELGMACNRTMASLNFPPCGLNMSRSPSDNVCRYAAEEVLPTTSHVMGKIVVNGNELDYVLVEEDIMVTQGDIAVGTSFGYLGETQDDLFYILHGYYNKEKESRWKDAKICFTIDPQVSNRRDDIWNAMNHITLNTGFTFLECKEEYCGDHLDDCDDLVDFSPTASSCWSSVGRVGGRQMLGVSSDCSPGNLIHVILHAVGLHHSTVRPDRDSHIQIAWECVESTKRTYFVREHLDEIYSQEELNKAMLEVPYDFFSIMHHRADAFTNVSMQGGCMSVIPLIQDPYERQAVMTGMGQREQMTLTDIHYVWILYPELKEKRDVIAASAALENLSNGNTTEVADNKDYHESRLHTKADAINYHSSTTTFNTIGAVVCVVTFLAIVGFGLAEMKRLAKKKAEAEEGRYSDPLLTDPIYD</sequence>
<evidence type="ECO:0000256" key="1">
    <source>
        <dbReference type="PROSITE-ProRule" id="PRU01211"/>
    </source>
</evidence>
<evidence type="ECO:0000259" key="4">
    <source>
        <dbReference type="PROSITE" id="PS51864"/>
    </source>
</evidence>
<dbReference type="PROSITE" id="PS51864">
    <property type="entry name" value="ASTACIN"/>
    <property type="match status" value="1"/>
</dbReference>
<dbReference type="GO" id="GO:0004222">
    <property type="term" value="F:metalloendopeptidase activity"/>
    <property type="evidence" value="ECO:0007669"/>
    <property type="project" value="InterPro"/>
</dbReference>
<organism evidence="6 7">
    <name type="scientific">Aphanomyces stellatus</name>
    <dbReference type="NCBI Taxonomy" id="120398"/>
    <lineage>
        <taxon>Eukaryota</taxon>
        <taxon>Sar</taxon>
        <taxon>Stramenopiles</taxon>
        <taxon>Oomycota</taxon>
        <taxon>Saprolegniomycetes</taxon>
        <taxon>Saprolegniales</taxon>
        <taxon>Verrucalvaceae</taxon>
        <taxon>Aphanomyces</taxon>
    </lineage>
</organism>
<feature type="binding site" evidence="1">
    <location>
        <position position="682"/>
    </location>
    <ligand>
        <name>Zn(2+)</name>
        <dbReference type="ChEBI" id="CHEBI:29105"/>
        <note>catalytic</note>
    </ligand>
</feature>
<comment type="cofactor">
    <cofactor evidence="1">
        <name>Zn(2+)</name>
        <dbReference type="ChEBI" id="CHEBI:29105"/>
    </cofactor>
    <text evidence="1">Binds 1 zinc ion per subunit.</text>
</comment>
<reference evidence="6 7" key="1">
    <citation type="submission" date="2019-03" db="EMBL/GenBank/DDBJ databases">
        <authorList>
            <person name="Gaulin E."/>
            <person name="Dumas B."/>
        </authorList>
    </citation>
    <scope>NUCLEOTIDE SEQUENCE [LARGE SCALE GENOMIC DNA]</scope>
    <source>
        <strain evidence="6">CBS 568.67</strain>
    </source>
</reference>
<keyword evidence="2" id="KW-0812">Transmembrane</keyword>
<feature type="domain" description="Peptidase M12A" evidence="4">
    <location>
        <begin position="572"/>
        <end position="795"/>
    </location>
</feature>